<sequence length="87" mass="9794">MKILLRMGLHVHLFTTSLVNSKEDPCKHYPPLSLLHKYVSKRVVRRATEEGENNGGGRTTSSFSDLISENVCVVELASEDELWASKH</sequence>
<dbReference type="Proteomes" id="UP001152888">
    <property type="component" value="Unassembled WGS sequence"/>
</dbReference>
<keyword evidence="1" id="KW-0732">Signal</keyword>
<gene>
    <name evidence="2" type="ORF">ACAOBT_LOCUS17956</name>
</gene>
<dbReference type="EMBL" id="CAKOFQ010007022">
    <property type="protein sequence ID" value="CAH1987623.1"/>
    <property type="molecule type" value="Genomic_DNA"/>
</dbReference>
<accession>A0A9P0PJ15</accession>
<feature type="signal peptide" evidence="1">
    <location>
        <begin position="1"/>
        <end position="21"/>
    </location>
</feature>
<proteinExistence type="predicted"/>
<dbReference type="AlphaFoldDB" id="A0A9P0PJ15"/>
<organism evidence="2 3">
    <name type="scientific">Acanthoscelides obtectus</name>
    <name type="common">Bean weevil</name>
    <name type="synonym">Bruchus obtectus</name>
    <dbReference type="NCBI Taxonomy" id="200917"/>
    <lineage>
        <taxon>Eukaryota</taxon>
        <taxon>Metazoa</taxon>
        <taxon>Ecdysozoa</taxon>
        <taxon>Arthropoda</taxon>
        <taxon>Hexapoda</taxon>
        <taxon>Insecta</taxon>
        <taxon>Pterygota</taxon>
        <taxon>Neoptera</taxon>
        <taxon>Endopterygota</taxon>
        <taxon>Coleoptera</taxon>
        <taxon>Polyphaga</taxon>
        <taxon>Cucujiformia</taxon>
        <taxon>Chrysomeloidea</taxon>
        <taxon>Chrysomelidae</taxon>
        <taxon>Bruchinae</taxon>
        <taxon>Bruchini</taxon>
        <taxon>Acanthoscelides</taxon>
    </lineage>
</organism>
<feature type="chain" id="PRO_5040506237" evidence="1">
    <location>
        <begin position="22"/>
        <end position="87"/>
    </location>
</feature>
<evidence type="ECO:0000256" key="1">
    <source>
        <dbReference type="SAM" id="SignalP"/>
    </source>
</evidence>
<protein>
    <submittedName>
        <fullName evidence="2">Uncharacterized protein</fullName>
    </submittedName>
</protein>
<comment type="caution">
    <text evidence="2">The sequence shown here is derived from an EMBL/GenBank/DDBJ whole genome shotgun (WGS) entry which is preliminary data.</text>
</comment>
<keyword evidence="3" id="KW-1185">Reference proteome</keyword>
<name>A0A9P0PJ15_ACAOB</name>
<evidence type="ECO:0000313" key="2">
    <source>
        <dbReference type="EMBL" id="CAH1987623.1"/>
    </source>
</evidence>
<evidence type="ECO:0000313" key="3">
    <source>
        <dbReference type="Proteomes" id="UP001152888"/>
    </source>
</evidence>
<reference evidence="2" key="1">
    <citation type="submission" date="2022-03" db="EMBL/GenBank/DDBJ databases">
        <authorList>
            <person name="Sayadi A."/>
        </authorList>
    </citation>
    <scope>NUCLEOTIDE SEQUENCE</scope>
</reference>